<evidence type="ECO:0000259" key="3">
    <source>
        <dbReference type="PROSITE" id="PS51186"/>
    </source>
</evidence>
<dbReference type="PANTHER" id="PTHR43877">
    <property type="entry name" value="AMINOALKYLPHOSPHONATE N-ACETYLTRANSFERASE-RELATED-RELATED"/>
    <property type="match status" value="1"/>
</dbReference>
<dbReference type="CDD" id="cd04301">
    <property type="entry name" value="NAT_SF"/>
    <property type="match status" value="1"/>
</dbReference>
<evidence type="ECO:0000313" key="4">
    <source>
        <dbReference type="EMBL" id="MBU8543239.1"/>
    </source>
</evidence>
<name>A0ABS6H469_9PROT</name>
<dbReference type="EMBL" id="JAERQM010000001">
    <property type="protein sequence ID" value="MBU8543239.1"/>
    <property type="molecule type" value="Genomic_DNA"/>
</dbReference>
<dbReference type="Pfam" id="PF00583">
    <property type="entry name" value="Acetyltransf_1"/>
    <property type="match status" value="1"/>
</dbReference>
<gene>
    <name evidence="4" type="ORF">JJQ90_05955</name>
</gene>
<keyword evidence="5" id="KW-1185">Reference proteome</keyword>
<reference evidence="4 5" key="1">
    <citation type="submission" date="2021-01" db="EMBL/GenBank/DDBJ databases">
        <title>Roseomonas sp. nov, a bacterium isolated from an oil production mixture in Yumen Oilfield.</title>
        <authorList>
            <person name="Wu D."/>
        </authorList>
    </citation>
    <scope>NUCLEOTIDE SEQUENCE [LARGE SCALE GENOMIC DNA]</scope>
    <source>
        <strain evidence="4 5">ROY-5-3</strain>
    </source>
</reference>
<sequence>MRVTDITITPLAPRHQAAWDALYAGYARFYKVEQTAEMRARVWGWIMDPAHPVKALVAEDAAGQAIGLAHYREFPRPLAAGTGGYLDDLFVDPAARGRRIADALIEAVTEIGRQRGWGVIRWITADDNYRGRGVYDRLAVRTAWITYDRKIG</sequence>
<comment type="caution">
    <text evidence="4">The sequence shown here is derived from an EMBL/GenBank/DDBJ whole genome shotgun (WGS) entry which is preliminary data.</text>
</comment>
<evidence type="ECO:0000313" key="5">
    <source>
        <dbReference type="Proteomes" id="UP000689967"/>
    </source>
</evidence>
<dbReference type="Proteomes" id="UP000689967">
    <property type="component" value="Unassembled WGS sequence"/>
</dbReference>
<proteinExistence type="predicted"/>
<protein>
    <submittedName>
        <fullName evidence="4">GNAT family N-acetyltransferase</fullName>
    </submittedName>
</protein>
<accession>A0ABS6H469</accession>
<organism evidence="4 5">
    <name type="scientific">Falsiroseomonas oleicola</name>
    <dbReference type="NCBI Taxonomy" id="2801474"/>
    <lineage>
        <taxon>Bacteria</taxon>
        <taxon>Pseudomonadati</taxon>
        <taxon>Pseudomonadota</taxon>
        <taxon>Alphaproteobacteria</taxon>
        <taxon>Acetobacterales</taxon>
        <taxon>Roseomonadaceae</taxon>
        <taxon>Falsiroseomonas</taxon>
    </lineage>
</organism>
<evidence type="ECO:0000256" key="1">
    <source>
        <dbReference type="ARBA" id="ARBA00022679"/>
    </source>
</evidence>
<keyword evidence="2" id="KW-0012">Acyltransferase</keyword>
<keyword evidence="1" id="KW-0808">Transferase</keyword>
<evidence type="ECO:0000256" key="2">
    <source>
        <dbReference type="ARBA" id="ARBA00023315"/>
    </source>
</evidence>
<feature type="domain" description="N-acetyltransferase" evidence="3">
    <location>
        <begin position="6"/>
        <end position="152"/>
    </location>
</feature>
<dbReference type="PROSITE" id="PS51186">
    <property type="entry name" value="GNAT"/>
    <property type="match status" value="1"/>
</dbReference>
<dbReference type="InterPro" id="IPR000182">
    <property type="entry name" value="GNAT_dom"/>
</dbReference>
<dbReference type="InterPro" id="IPR050832">
    <property type="entry name" value="Bact_Acetyltransf"/>
</dbReference>